<keyword evidence="3" id="KW-1185">Reference proteome</keyword>
<organism evidence="2 3">
    <name type="scientific">Mycena belliarum</name>
    <dbReference type="NCBI Taxonomy" id="1033014"/>
    <lineage>
        <taxon>Eukaryota</taxon>
        <taxon>Fungi</taxon>
        <taxon>Dikarya</taxon>
        <taxon>Basidiomycota</taxon>
        <taxon>Agaricomycotina</taxon>
        <taxon>Agaricomycetes</taxon>
        <taxon>Agaricomycetidae</taxon>
        <taxon>Agaricales</taxon>
        <taxon>Marasmiineae</taxon>
        <taxon>Mycenaceae</taxon>
        <taxon>Mycena</taxon>
    </lineage>
</organism>
<name>A0AAD6U578_9AGAR</name>
<feature type="compositionally biased region" description="Basic residues" evidence="1">
    <location>
        <begin position="88"/>
        <end position="100"/>
    </location>
</feature>
<sequence>VPRRAWYLRDQQHKFQVRPGGREWTVYGSPQSPNLGARGVRAPLGAGSPPQRAKRRPGGRRSRRGGRRRRADRLRQRRDLPRGPQRTANRRRRPRRRRPARVTLTHSDCN</sequence>
<accession>A0AAD6U578</accession>
<comment type="caution">
    <text evidence="2">The sequence shown here is derived from an EMBL/GenBank/DDBJ whole genome shotgun (WGS) entry which is preliminary data.</text>
</comment>
<dbReference type="EMBL" id="JARJCN010000024">
    <property type="protein sequence ID" value="KAJ7089214.1"/>
    <property type="molecule type" value="Genomic_DNA"/>
</dbReference>
<evidence type="ECO:0000313" key="3">
    <source>
        <dbReference type="Proteomes" id="UP001222325"/>
    </source>
</evidence>
<feature type="compositionally biased region" description="Basic residues" evidence="1">
    <location>
        <begin position="52"/>
        <end position="72"/>
    </location>
</feature>
<evidence type="ECO:0000313" key="2">
    <source>
        <dbReference type="EMBL" id="KAJ7089214.1"/>
    </source>
</evidence>
<protein>
    <submittedName>
        <fullName evidence="2">Uncharacterized protein</fullName>
    </submittedName>
</protein>
<feature type="non-terminal residue" evidence="2">
    <location>
        <position position="110"/>
    </location>
</feature>
<reference evidence="2" key="1">
    <citation type="submission" date="2023-03" db="EMBL/GenBank/DDBJ databases">
        <title>Massive genome expansion in bonnet fungi (Mycena s.s.) driven by repeated elements and novel gene families across ecological guilds.</title>
        <authorList>
            <consortium name="Lawrence Berkeley National Laboratory"/>
            <person name="Harder C.B."/>
            <person name="Miyauchi S."/>
            <person name="Viragh M."/>
            <person name="Kuo A."/>
            <person name="Thoen E."/>
            <person name="Andreopoulos B."/>
            <person name="Lu D."/>
            <person name="Skrede I."/>
            <person name="Drula E."/>
            <person name="Henrissat B."/>
            <person name="Morin E."/>
            <person name="Kohler A."/>
            <person name="Barry K."/>
            <person name="LaButti K."/>
            <person name="Morin E."/>
            <person name="Salamov A."/>
            <person name="Lipzen A."/>
            <person name="Mereny Z."/>
            <person name="Hegedus B."/>
            <person name="Baldrian P."/>
            <person name="Stursova M."/>
            <person name="Weitz H."/>
            <person name="Taylor A."/>
            <person name="Grigoriev I.V."/>
            <person name="Nagy L.G."/>
            <person name="Martin F."/>
            <person name="Kauserud H."/>
        </authorList>
    </citation>
    <scope>NUCLEOTIDE SEQUENCE</scope>
    <source>
        <strain evidence="2">CBHHK173m</strain>
    </source>
</reference>
<dbReference type="AlphaFoldDB" id="A0AAD6U578"/>
<dbReference type="Proteomes" id="UP001222325">
    <property type="component" value="Unassembled WGS sequence"/>
</dbReference>
<gene>
    <name evidence="2" type="ORF">B0H15DRAFT_1022151</name>
</gene>
<feature type="region of interest" description="Disordered" evidence="1">
    <location>
        <begin position="20"/>
        <end position="110"/>
    </location>
</feature>
<proteinExistence type="predicted"/>
<evidence type="ECO:0000256" key="1">
    <source>
        <dbReference type="SAM" id="MobiDB-lite"/>
    </source>
</evidence>